<reference evidence="2 3" key="1">
    <citation type="submission" date="2019-03" db="EMBL/GenBank/DDBJ databases">
        <title>Genomic Encyclopedia of Type Strains, Phase IV (KMG-V): Genome sequencing to study the core and pangenomes of soil and plant-associated prokaryotes.</title>
        <authorList>
            <person name="Whitman W."/>
        </authorList>
    </citation>
    <scope>NUCLEOTIDE SEQUENCE [LARGE SCALE GENOMIC DNA]</scope>
    <source>
        <strain evidence="2 3">IE4868</strain>
    </source>
</reference>
<proteinExistence type="predicted"/>
<comment type="caution">
    <text evidence="2">The sequence shown here is derived from an EMBL/GenBank/DDBJ whole genome shotgun (WGS) entry which is preliminary data.</text>
</comment>
<dbReference type="Proteomes" id="UP000295507">
    <property type="component" value="Unassembled WGS sequence"/>
</dbReference>
<dbReference type="AlphaFoldDB" id="A0A4R3S1P1"/>
<gene>
    <name evidence="2" type="ORF">EV129_101446</name>
</gene>
<sequence length="258" mass="28757">MILILKLYRTLNALMTILSTKGFYFARRPGCLPDHEEARTRPLYLAISGRRDGGDYACAARLSARLRMLMPLLVRLNDSQIEVMNGAVAKVATRVDDRWGILEQLCSGCLLVEEQALPPDLDVNPIDGDIERGGQLYGAEQSRFMRPSVARRLCLDPAARRRRCTVIGKTLSSQLGEWCPSRVSISAISSSGMPVRASSSRRARRSSPRVSLATELTFILTRRSVTAPPRHTILAKAMSRSPRSMTTFSMRHRNSALR</sequence>
<evidence type="ECO:0000313" key="3">
    <source>
        <dbReference type="Proteomes" id="UP000295507"/>
    </source>
</evidence>
<name>A0A4R3S1P1_9HYPH</name>
<accession>A0A4R3S1P1</accession>
<organism evidence="2 3">
    <name type="scientific">Rhizobium azibense</name>
    <dbReference type="NCBI Taxonomy" id="1136135"/>
    <lineage>
        <taxon>Bacteria</taxon>
        <taxon>Pseudomonadati</taxon>
        <taxon>Pseudomonadota</taxon>
        <taxon>Alphaproteobacteria</taxon>
        <taxon>Hyphomicrobiales</taxon>
        <taxon>Rhizobiaceae</taxon>
        <taxon>Rhizobium/Agrobacterium group</taxon>
        <taxon>Rhizobium</taxon>
    </lineage>
</organism>
<protein>
    <submittedName>
        <fullName evidence="2">Uncharacterized protein</fullName>
    </submittedName>
</protein>
<feature type="region of interest" description="Disordered" evidence="1">
    <location>
        <begin position="238"/>
        <end position="258"/>
    </location>
</feature>
<evidence type="ECO:0000256" key="1">
    <source>
        <dbReference type="SAM" id="MobiDB-lite"/>
    </source>
</evidence>
<evidence type="ECO:0000313" key="2">
    <source>
        <dbReference type="EMBL" id="TCU41159.1"/>
    </source>
</evidence>
<dbReference type="EMBL" id="SMBK01000001">
    <property type="protein sequence ID" value="TCU41159.1"/>
    <property type="molecule type" value="Genomic_DNA"/>
</dbReference>